<evidence type="ECO:0000256" key="4">
    <source>
        <dbReference type="ARBA" id="ARBA00022989"/>
    </source>
</evidence>
<keyword evidence="3 7" id="KW-0812">Transmembrane</keyword>
<reference evidence="11" key="1">
    <citation type="submission" date="2017-08" db="EMBL/GenBank/DDBJ databases">
        <title>A dynamic microbial community with high functional redundancy inhabits the cold, oxic subseafloor aquifer.</title>
        <authorList>
            <person name="Tully B.J."/>
            <person name="Wheat C.G."/>
            <person name="Glazer B.T."/>
            <person name="Huber J.A."/>
        </authorList>
    </citation>
    <scope>NUCLEOTIDE SEQUENCE [LARGE SCALE GENOMIC DNA]</scope>
</reference>
<evidence type="ECO:0000256" key="3">
    <source>
        <dbReference type="ARBA" id="ARBA00022692"/>
    </source>
</evidence>
<gene>
    <name evidence="10" type="ORF">COB20_09870</name>
</gene>
<dbReference type="GO" id="GO:0022857">
    <property type="term" value="F:transmembrane transporter activity"/>
    <property type="evidence" value="ECO:0007669"/>
    <property type="project" value="TreeGrafter"/>
</dbReference>
<dbReference type="PANTHER" id="PTHR30572:SF4">
    <property type="entry name" value="ABC TRANSPORTER PERMEASE YTRF"/>
    <property type="match status" value="1"/>
</dbReference>
<feature type="domain" description="ABC3 transporter permease C-terminal" evidence="8">
    <location>
        <begin position="694"/>
        <end position="810"/>
    </location>
</feature>
<accession>A0A2A4X222</accession>
<name>A0A2A4X222_9GAMM</name>
<sequence length="817" mass="89441">MQLIDDFRFSLRLLRKTPLFTFTTVIIIVLGLSLYMTSYSFEQVMTDKPLPYPDGERYVALKTIDSAFDNEGGRRNHNSFTYNFLKARAQSYSEIYAYNQSSFVLSDGDYARTFQGASLEHGFLTGTHVNPVLGRIFAESDSLPGAEAVVIIGESIWRDYYGADRDIIGKVSTLNGAPATVIGVMPADFSFPEVETLWIPISIPESTSPAGGISFTADFPLALVSILKSGVSLDSASVELSGLMTQLETDYPDLFANRTDYVVPYIAVNQARDFNLGRIMSFITLVILSLAVINLSSLLFIRSYTRQHELAVRSSVGATGWELAKQVLLESFIICFAGVVASIVLSAITIEVLNFLLVNSMGVLPFWFHLSLNSDIVLIGSMYAVVVWLVSGLPIAFRVYFSQPSIELSGSEKGGQKKSRSIIMKGVVGTEVILSFFLLVCCGVILYIANQVTTADYGVDPNEYMMGRIDLNGSDYQSEIDRTNYARELIRQVEQVSEVKSAVVTTAAPGKFGAQVAYQLEDRNLEVEEALPRAQAVWISDNYFQELGIDILSGREFAANDSVDSLQVAVISQQFSNLLWPNESVIGKRIGLGAEDSTQWLTIVGVAQPILQSAFNLSSVPSSIYRPLSQDTPRNLSLLAQIEPTSDILNIERELRLASASVDRNVAVDNFRILQREIHLNQSGLDVIKPIFSTFALATFILAGVGIYGVIARSISLQTQEIGIRRALGSADFKIIWRFLKQGLLFLLVGMLLGGAAASVISATTLSSLSSSSSVAVFLPPILILVAVLMGALIFSASYLPTRKAIQMEPGDALRYE</sequence>
<dbReference type="InterPro" id="IPR050250">
    <property type="entry name" value="Macrolide_Exporter_MacB"/>
</dbReference>
<feature type="transmembrane region" description="Helical" evidence="7">
    <location>
        <begin position="691"/>
        <end position="711"/>
    </location>
</feature>
<evidence type="ECO:0000313" key="10">
    <source>
        <dbReference type="EMBL" id="PCI76732.1"/>
    </source>
</evidence>
<feature type="transmembrane region" description="Helical" evidence="7">
    <location>
        <begin position="778"/>
        <end position="800"/>
    </location>
</feature>
<keyword evidence="4 7" id="KW-1133">Transmembrane helix</keyword>
<dbReference type="EMBL" id="NVUL01000053">
    <property type="protein sequence ID" value="PCI76732.1"/>
    <property type="molecule type" value="Genomic_DNA"/>
</dbReference>
<comment type="similarity">
    <text evidence="6">Belongs to the ABC-4 integral membrane protein family.</text>
</comment>
<feature type="domain" description="ABC3 transporter permease C-terminal" evidence="8">
    <location>
        <begin position="282"/>
        <end position="399"/>
    </location>
</feature>
<dbReference type="Proteomes" id="UP000218767">
    <property type="component" value="Unassembled WGS sequence"/>
</dbReference>
<feature type="domain" description="MacB-like periplasmic core" evidence="9">
    <location>
        <begin position="21"/>
        <end position="239"/>
    </location>
</feature>
<evidence type="ECO:0000256" key="7">
    <source>
        <dbReference type="SAM" id="Phobius"/>
    </source>
</evidence>
<evidence type="ECO:0000259" key="8">
    <source>
        <dbReference type="Pfam" id="PF02687"/>
    </source>
</evidence>
<evidence type="ECO:0000259" key="9">
    <source>
        <dbReference type="Pfam" id="PF12704"/>
    </source>
</evidence>
<keyword evidence="2" id="KW-1003">Cell membrane</keyword>
<feature type="transmembrane region" description="Helical" evidence="7">
    <location>
        <begin position="376"/>
        <end position="401"/>
    </location>
</feature>
<evidence type="ECO:0000256" key="6">
    <source>
        <dbReference type="ARBA" id="ARBA00038076"/>
    </source>
</evidence>
<dbReference type="AlphaFoldDB" id="A0A2A4X222"/>
<feature type="transmembrane region" description="Helical" evidence="7">
    <location>
        <begin position="332"/>
        <end position="356"/>
    </location>
</feature>
<dbReference type="GO" id="GO:0005886">
    <property type="term" value="C:plasma membrane"/>
    <property type="evidence" value="ECO:0007669"/>
    <property type="project" value="UniProtKB-SubCell"/>
</dbReference>
<evidence type="ECO:0000256" key="1">
    <source>
        <dbReference type="ARBA" id="ARBA00004651"/>
    </source>
</evidence>
<feature type="transmembrane region" description="Helical" evidence="7">
    <location>
        <begin position="422"/>
        <end position="449"/>
    </location>
</feature>
<dbReference type="InterPro" id="IPR003838">
    <property type="entry name" value="ABC3_permease_C"/>
</dbReference>
<keyword evidence="5 7" id="KW-0472">Membrane</keyword>
<feature type="transmembrane region" description="Helical" evidence="7">
    <location>
        <begin position="279"/>
        <end position="301"/>
    </location>
</feature>
<comment type="caution">
    <text evidence="10">The sequence shown here is derived from an EMBL/GenBank/DDBJ whole genome shotgun (WGS) entry which is preliminary data.</text>
</comment>
<feature type="domain" description="MacB-like periplasmic core" evidence="9">
    <location>
        <begin position="481"/>
        <end position="656"/>
    </location>
</feature>
<dbReference type="Pfam" id="PF02687">
    <property type="entry name" value="FtsX"/>
    <property type="match status" value="2"/>
</dbReference>
<comment type="subcellular location">
    <subcellularLocation>
        <location evidence="1">Cell membrane</location>
        <topology evidence="1">Multi-pass membrane protein</topology>
    </subcellularLocation>
</comment>
<feature type="transmembrane region" description="Helical" evidence="7">
    <location>
        <begin position="744"/>
        <end position="766"/>
    </location>
</feature>
<evidence type="ECO:0000256" key="5">
    <source>
        <dbReference type="ARBA" id="ARBA00023136"/>
    </source>
</evidence>
<proteinExistence type="inferred from homology"/>
<dbReference type="InterPro" id="IPR025857">
    <property type="entry name" value="MacB_PCD"/>
</dbReference>
<dbReference type="PANTHER" id="PTHR30572">
    <property type="entry name" value="MEMBRANE COMPONENT OF TRANSPORTER-RELATED"/>
    <property type="match status" value="1"/>
</dbReference>
<evidence type="ECO:0000313" key="11">
    <source>
        <dbReference type="Proteomes" id="UP000218767"/>
    </source>
</evidence>
<protein>
    <recommendedName>
        <fullName evidence="12">ABC transporter permease</fullName>
    </recommendedName>
</protein>
<evidence type="ECO:0000256" key="2">
    <source>
        <dbReference type="ARBA" id="ARBA00022475"/>
    </source>
</evidence>
<organism evidence="10 11">
    <name type="scientific">SAR86 cluster bacterium</name>
    <dbReference type="NCBI Taxonomy" id="2030880"/>
    <lineage>
        <taxon>Bacteria</taxon>
        <taxon>Pseudomonadati</taxon>
        <taxon>Pseudomonadota</taxon>
        <taxon>Gammaproteobacteria</taxon>
        <taxon>SAR86 cluster</taxon>
    </lineage>
</organism>
<feature type="transmembrane region" description="Helical" evidence="7">
    <location>
        <begin position="20"/>
        <end position="41"/>
    </location>
</feature>
<dbReference type="Pfam" id="PF12704">
    <property type="entry name" value="MacB_PCD"/>
    <property type="match status" value="2"/>
</dbReference>
<evidence type="ECO:0008006" key="12">
    <source>
        <dbReference type="Google" id="ProtNLM"/>
    </source>
</evidence>